<organism evidence="2 3">
    <name type="scientific">Mycena rosella</name>
    <name type="common">Pink bonnet</name>
    <name type="synonym">Agaricus rosellus</name>
    <dbReference type="NCBI Taxonomy" id="1033263"/>
    <lineage>
        <taxon>Eukaryota</taxon>
        <taxon>Fungi</taxon>
        <taxon>Dikarya</taxon>
        <taxon>Basidiomycota</taxon>
        <taxon>Agaricomycotina</taxon>
        <taxon>Agaricomycetes</taxon>
        <taxon>Agaricomycetidae</taxon>
        <taxon>Agaricales</taxon>
        <taxon>Marasmiineae</taxon>
        <taxon>Mycenaceae</taxon>
        <taxon>Mycena</taxon>
    </lineage>
</organism>
<dbReference type="AlphaFoldDB" id="A0AAD7GF46"/>
<proteinExistence type="predicted"/>
<accession>A0AAD7GF46</accession>
<gene>
    <name evidence="2" type="ORF">B0H17DRAFT_557512</name>
</gene>
<reference evidence="2" key="1">
    <citation type="submission" date="2023-03" db="EMBL/GenBank/DDBJ databases">
        <title>Massive genome expansion in bonnet fungi (Mycena s.s.) driven by repeated elements and novel gene families across ecological guilds.</title>
        <authorList>
            <consortium name="Lawrence Berkeley National Laboratory"/>
            <person name="Harder C.B."/>
            <person name="Miyauchi S."/>
            <person name="Viragh M."/>
            <person name="Kuo A."/>
            <person name="Thoen E."/>
            <person name="Andreopoulos B."/>
            <person name="Lu D."/>
            <person name="Skrede I."/>
            <person name="Drula E."/>
            <person name="Henrissat B."/>
            <person name="Morin E."/>
            <person name="Kohler A."/>
            <person name="Barry K."/>
            <person name="LaButti K."/>
            <person name="Morin E."/>
            <person name="Salamov A."/>
            <person name="Lipzen A."/>
            <person name="Mereny Z."/>
            <person name="Hegedus B."/>
            <person name="Baldrian P."/>
            <person name="Stursova M."/>
            <person name="Weitz H."/>
            <person name="Taylor A."/>
            <person name="Grigoriev I.V."/>
            <person name="Nagy L.G."/>
            <person name="Martin F."/>
            <person name="Kauserud H."/>
        </authorList>
    </citation>
    <scope>NUCLEOTIDE SEQUENCE</scope>
    <source>
        <strain evidence="2">CBHHK067</strain>
    </source>
</reference>
<dbReference type="Proteomes" id="UP001221757">
    <property type="component" value="Unassembled WGS sequence"/>
</dbReference>
<evidence type="ECO:0000256" key="1">
    <source>
        <dbReference type="SAM" id="MobiDB-lite"/>
    </source>
</evidence>
<comment type="caution">
    <text evidence="2">The sequence shown here is derived from an EMBL/GenBank/DDBJ whole genome shotgun (WGS) entry which is preliminary data.</text>
</comment>
<evidence type="ECO:0000313" key="3">
    <source>
        <dbReference type="Proteomes" id="UP001221757"/>
    </source>
</evidence>
<sequence>MVVVHSNRGSIPDTASHHRMPAGLPSRFSPLEDLRTTLHPRHVLELRVRARTTPRSPIR</sequence>
<evidence type="ECO:0000313" key="2">
    <source>
        <dbReference type="EMBL" id="KAJ7691566.1"/>
    </source>
</evidence>
<protein>
    <submittedName>
        <fullName evidence="2">Uncharacterized protein</fullName>
    </submittedName>
</protein>
<name>A0AAD7GF46_MYCRO</name>
<feature type="region of interest" description="Disordered" evidence="1">
    <location>
        <begin position="1"/>
        <end position="28"/>
    </location>
</feature>
<keyword evidence="3" id="KW-1185">Reference proteome</keyword>
<dbReference type="EMBL" id="JARKIE010000057">
    <property type="protein sequence ID" value="KAJ7691566.1"/>
    <property type="molecule type" value="Genomic_DNA"/>
</dbReference>